<dbReference type="PROSITE" id="PS51272">
    <property type="entry name" value="SLH"/>
    <property type="match status" value="2"/>
</dbReference>
<gene>
    <name evidence="4" type="ORF">B0537_12165</name>
</gene>
<dbReference type="AlphaFoldDB" id="A0A1S6IYA5"/>
<evidence type="ECO:0000256" key="2">
    <source>
        <dbReference type="SAM" id="SignalP"/>
    </source>
</evidence>
<evidence type="ECO:0000259" key="3">
    <source>
        <dbReference type="PROSITE" id="PS51272"/>
    </source>
</evidence>
<reference evidence="4 5" key="1">
    <citation type="journal article" date="2016" name="Int. J. Syst. Evol. Microbiol.">
        <title>Desulfotomaculum ferrireducens sp. nov., a moderately thermophilic sulfate-reducing and dissimilatory Fe(III)-reducing bacterium isolated from compost.</title>
        <authorList>
            <person name="Yang G."/>
            <person name="Guo J."/>
            <person name="Zhuang L."/>
            <person name="Yuan Y."/>
            <person name="Zhou S."/>
        </authorList>
    </citation>
    <scope>NUCLEOTIDE SEQUENCE [LARGE SCALE GENOMIC DNA]</scope>
    <source>
        <strain evidence="4 5">GSS09</strain>
    </source>
</reference>
<sequence>MKRCLTGLLLVLTLLAFATTGWAATTITQNVPYLTDVQDHWAKPAVEKVYALGLDKGFADGTFRPNQNVQCLEVITTLLKSVGYQEQVAKQKRAKNTTPAYPVPRDQNYVDFAVAQQFIPSTMLNNFKYDRPVNRGELAALLTKTLYLMPPDNAKSFTDTYNLPADYLAAIQAVSHQGIMSGYQDGSFRPQALVSRGELAAILSKLYDQGWVRMDAKKKIDGWVAGVVQGKKGLEVEISSLKGNRKIPVSENCQVYYLGQRMDIRQAVNYRMAGILDDKRQLSYVELLERRTFSPVQRDVYGSFLRLAEGEPLVFTVKDLLCQEVDYPVAWDAVITNEKSKSKSNKDLLKKIKADQFLKLGVTSGGTVQEITILDVKSITGEISRLDRALYLKDKKSNSKKYVPDHFYGWDAGRIVDKEGEEISGVSAGDKVKITYIGEPFYERVLEIQKLN</sequence>
<dbReference type="PANTHER" id="PTHR43308:SF1">
    <property type="entry name" value="OUTER MEMBRANE PROTEIN ALPHA"/>
    <property type="match status" value="1"/>
</dbReference>
<organism evidence="4 5">
    <name type="scientific">Desulforamulus ferrireducens</name>
    <dbReference type="NCBI Taxonomy" id="1833852"/>
    <lineage>
        <taxon>Bacteria</taxon>
        <taxon>Bacillati</taxon>
        <taxon>Bacillota</taxon>
        <taxon>Clostridia</taxon>
        <taxon>Eubacteriales</taxon>
        <taxon>Peptococcaceae</taxon>
        <taxon>Desulforamulus</taxon>
    </lineage>
</organism>
<name>A0A1S6IYA5_9FIRM</name>
<dbReference type="RefSeq" id="WP_077714811.1">
    <property type="nucleotide sequence ID" value="NZ_CP019698.1"/>
</dbReference>
<dbReference type="Proteomes" id="UP000189464">
    <property type="component" value="Chromosome"/>
</dbReference>
<dbReference type="OrthoDB" id="2065578at2"/>
<proteinExistence type="predicted"/>
<dbReference type="InterPro" id="IPR001119">
    <property type="entry name" value="SLH_dom"/>
</dbReference>
<dbReference type="EMBL" id="CP019698">
    <property type="protein sequence ID" value="AQS59765.1"/>
    <property type="molecule type" value="Genomic_DNA"/>
</dbReference>
<evidence type="ECO:0000313" key="4">
    <source>
        <dbReference type="EMBL" id="AQS59765.1"/>
    </source>
</evidence>
<keyword evidence="5" id="KW-1185">Reference proteome</keyword>
<dbReference type="STRING" id="1833852.B0537_12165"/>
<protein>
    <submittedName>
        <fullName evidence="4">S-layer protein</fullName>
    </submittedName>
</protein>
<feature type="chain" id="PRO_5012119621" evidence="2">
    <location>
        <begin position="24"/>
        <end position="452"/>
    </location>
</feature>
<dbReference type="PANTHER" id="PTHR43308">
    <property type="entry name" value="OUTER MEMBRANE PROTEIN ALPHA-RELATED"/>
    <property type="match status" value="1"/>
</dbReference>
<dbReference type="Pfam" id="PF00395">
    <property type="entry name" value="SLH"/>
    <property type="match status" value="2"/>
</dbReference>
<evidence type="ECO:0000313" key="5">
    <source>
        <dbReference type="Proteomes" id="UP000189464"/>
    </source>
</evidence>
<keyword evidence="2" id="KW-0732">Signal</keyword>
<feature type="signal peptide" evidence="2">
    <location>
        <begin position="1"/>
        <end position="23"/>
    </location>
</feature>
<feature type="domain" description="SLH" evidence="3">
    <location>
        <begin position="154"/>
        <end position="217"/>
    </location>
</feature>
<dbReference type="InterPro" id="IPR051465">
    <property type="entry name" value="Cell_Envelope_Struct_Comp"/>
</dbReference>
<evidence type="ECO:0000256" key="1">
    <source>
        <dbReference type="ARBA" id="ARBA00022737"/>
    </source>
</evidence>
<keyword evidence="1" id="KW-0677">Repeat</keyword>
<dbReference type="KEGG" id="dfg:B0537_12165"/>
<accession>A0A1S6IYA5</accession>
<feature type="domain" description="SLH" evidence="3">
    <location>
        <begin position="29"/>
        <end position="92"/>
    </location>
</feature>